<proteinExistence type="inferred from homology"/>
<dbReference type="Pfam" id="PF00282">
    <property type="entry name" value="Pyridoxal_deC"/>
    <property type="match status" value="1"/>
</dbReference>
<evidence type="ECO:0000256" key="6">
    <source>
        <dbReference type="RuleBase" id="RU000382"/>
    </source>
</evidence>
<dbReference type="SUPFAM" id="SSF53383">
    <property type="entry name" value="PLP-dependent transferases"/>
    <property type="match status" value="1"/>
</dbReference>
<keyword evidence="5 6" id="KW-0456">Lyase</keyword>
<dbReference type="InterPro" id="IPR015421">
    <property type="entry name" value="PyrdxlP-dep_Trfase_major"/>
</dbReference>
<evidence type="ECO:0000313" key="7">
    <source>
        <dbReference type="EMBL" id="WAR00267.1"/>
    </source>
</evidence>
<evidence type="ECO:0000256" key="4">
    <source>
        <dbReference type="ARBA" id="ARBA00022898"/>
    </source>
</evidence>
<dbReference type="Gene3D" id="3.40.640.10">
    <property type="entry name" value="Type I PLP-dependent aspartate aminotransferase-like (Major domain)"/>
    <property type="match status" value="1"/>
</dbReference>
<keyword evidence="3" id="KW-0210">Decarboxylase</keyword>
<name>A0ABY7DUJ9_MYAAR</name>
<dbReference type="PANTHER" id="PTHR45677:SF8">
    <property type="entry name" value="CYSTEINE SULFINIC ACID DECARBOXYLASE"/>
    <property type="match status" value="1"/>
</dbReference>
<dbReference type="EMBL" id="CP111014">
    <property type="protein sequence ID" value="WAR00267.1"/>
    <property type="molecule type" value="Genomic_DNA"/>
</dbReference>
<keyword evidence="8" id="KW-1185">Reference proteome</keyword>
<dbReference type="InterPro" id="IPR015424">
    <property type="entry name" value="PyrdxlP-dep_Trfase"/>
</dbReference>
<dbReference type="Gene3D" id="3.90.1150.170">
    <property type="match status" value="1"/>
</dbReference>
<protein>
    <submittedName>
        <fullName evidence="7">CSAD-like protein</fullName>
    </submittedName>
</protein>
<comment type="cofactor">
    <cofactor evidence="1 6">
        <name>pyridoxal 5'-phosphate</name>
        <dbReference type="ChEBI" id="CHEBI:597326"/>
    </cofactor>
</comment>
<organism evidence="7 8">
    <name type="scientific">Mya arenaria</name>
    <name type="common">Soft-shell clam</name>
    <dbReference type="NCBI Taxonomy" id="6604"/>
    <lineage>
        <taxon>Eukaryota</taxon>
        <taxon>Metazoa</taxon>
        <taxon>Spiralia</taxon>
        <taxon>Lophotrochozoa</taxon>
        <taxon>Mollusca</taxon>
        <taxon>Bivalvia</taxon>
        <taxon>Autobranchia</taxon>
        <taxon>Heteroconchia</taxon>
        <taxon>Euheterodonta</taxon>
        <taxon>Imparidentia</taxon>
        <taxon>Neoheterodontei</taxon>
        <taxon>Myida</taxon>
        <taxon>Myoidea</taxon>
        <taxon>Myidae</taxon>
        <taxon>Mya</taxon>
    </lineage>
</organism>
<dbReference type="PANTHER" id="PTHR45677">
    <property type="entry name" value="GLUTAMATE DECARBOXYLASE-RELATED"/>
    <property type="match status" value="1"/>
</dbReference>
<dbReference type="Proteomes" id="UP001164746">
    <property type="component" value="Chromosome 3"/>
</dbReference>
<dbReference type="CDD" id="cd06450">
    <property type="entry name" value="DOPA_deC_like"/>
    <property type="match status" value="1"/>
</dbReference>
<evidence type="ECO:0000256" key="3">
    <source>
        <dbReference type="ARBA" id="ARBA00022793"/>
    </source>
</evidence>
<comment type="similarity">
    <text evidence="2 6">Belongs to the group II decarboxylase family.</text>
</comment>
<keyword evidence="4 6" id="KW-0663">Pyridoxal phosphate</keyword>
<accession>A0ABY7DUJ9</accession>
<dbReference type="InterPro" id="IPR002129">
    <property type="entry name" value="PyrdxlP-dep_de-COase"/>
</dbReference>
<evidence type="ECO:0000256" key="5">
    <source>
        <dbReference type="ARBA" id="ARBA00023239"/>
    </source>
</evidence>
<reference evidence="7" key="1">
    <citation type="submission" date="2022-11" db="EMBL/GenBank/DDBJ databases">
        <title>Centuries of genome instability and evolution in soft-shell clam transmissible cancer (bioRxiv).</title>
        <authorList>
            <person name="Hart S.F.M."/>
            <person name="Yonemitsu M.A."/>
            <person name="Giersch R.M."/>
            <person name="Beal B.F."/>
            <person name="Arriagada G."/>
            <person name="Davis B.W."/>
            <person name="Ostrander E.A."/>
            <person name="Goff S.P."/>
            <person name="Metzger M.J."/>
        </authorList>
    </citation>
    <scope>NUCLEOTIDE SEQUENCE</scope>
    <source>
        <strain evidence="7">MELC-2E11</strain>
        <tissue evidence="7">Siphon/mantle</tissue>
    </source>
</reference>
<gene>
    <name evidence="7" type="ORF">MAR_024639</name>
</gene>
<evidence type="ECO:0000256" key="1">
    <source>
        <dbReference type="ARBA" id="ARBA00001933"/>
    </source>
</evidence>
<sequence>MDPYESRSRKHAIHACDWFCSVRKTASYQYRADPPLKRSIFLRLKMATVAVNTLPTVPRTYDDIDEVVNDINVDDNEKDEVSCDEYECDVSSCDGTSTSDECEKNAEEATPTITQSVDSLSTDAKETDFLYKMVDLIFREAIVDETQSNNRPVCNFLSPEELCASLTELSIGQEGSDANKLIDFAEKVIKNSVKTAHPRFFNQLYGGLSKYSIAGAWCAEVLNSSMYTYEVAPVFTIMEREIYTKMLGLAGFRGGDAIFAPGGSISNLYAVNIARHHKFPQIKTKGVFSVKKPICIFASDQCHYSVQKAAAALGIGSDNVISVASDNKGRMLVSKLEMEIEKSVLEGLEPFMVVATAGTTVYGAYDPIADISGICEKYGIWLHVDGAWGGSVLLSKTHRHLMEGIEKADSLTWNAHKQMGVGQQCSVFLTKHKGLLMSCHSASAKYLFQPDKHYDVSYDTGDMSLQCGRKNDVFKLWLTWKAIGEIGMEKNVDHLFALSRHLATKLKQTDGFRLIMEPMCTNVCFWYIPPSMRDIPETPEWWQSLGKVTATIKKLMVKAGSMMITYNPEGSRVNFFRMVCTNKDTTFSDMDFVVDEIVALGVLL</sequence>
<evidence type="ECO:0000256" key="2">
    <source>
        <dbReference type="ARBA" id="ARBA00009533"/>
    </source>
</evidence>
<evidence type="ECO:0000313" key="8">
    <source>
        <dbReference type="Proteomes" id="UP001164746"/>
    </source>
</evidence>